<evidence type="ECO:0000313" key="3">
    <source>
        <dbReference type="Proteomes" id="UP001603857"/>
    </source>
</evidence>
<protein>
    <recommendedName>
        <fullName evidence="4">Secreted protein</fullName>
    </recommendedName>
</protein>
<reference evidence="2 3" key="1">
    <citation type="submission" date="2024-08" db="EMBL/GenBank/DDBJ databases">
        <title>Insights into the chromosomal genome structure of Flemingia macrophylla.</title>
        <authorList>
            <person name="Ding Y."/>
            <person name="Zhao Y."/>
            <person name="Bi W."/>
            <person name="Wu M."/>
            <person name="Zhao G."/>
            <person name="Gong Y."/>
            <person name="Li W."/>
            <person name="Zhang P."/>
        </authorList>
    </citation>
    <scope>NUCLEOTIDE SEQUENCE [LARGE SCALE GENOMIC DNA]</scope>
    <source>
        <strain evidence="2">DYQJB</strain>
        <tissue evidence="2">Leaf</tissue>
    </source>
</reference>
<comment type="caution">
    <text evidence="2">The sequence shown here is derived from an EMBL/GenBank/DDBJ whole genome shotgun (WGS) entry which is preliminary data.</text>
</comment>
<evidence type="ECO:0008006" key="4">
    <source>
        <dbReference type="Google" id="ProtNLM"/>
    </source>
</evidence>
<evidence type="ECO:0000313" key="2">
    <source>
        <dbReference type="EMBL" id="KAL2326861.1"/>
    </source>
</evidence>
<feature type="transmembrane region" description="Helical" evidence="1">
    <location>
        <begin position="20"/>
        <end position="43"/>
    </location>
</feature>
<accession>A0ABD1LTL0</accession>
<dbReference type="Proteomes" id="UP001603857">
    <property type="component" value="Unassembled WGS sequence"/>
</dbReference>
<dbReference type="AlphaFoldDB" id="A0ABD1LTL0"/>
<keyword evidence="3" id="KW-1185">Reference proteome</keyword>
<organism evidence="2 3">
    <name type="scientific">Flemingia macrophylla</name>
    <dbReference type="NCBI Taxonomy" id="520843"/>
    <lineage>
        <taxon>Eukaryota</taxon>
        <taxon>Viridiplantae</taxon>
        <taxon>Streptophyta</taxon>
        <taxon>Embryophyta</taxon>
        <taxon>Tracheophyta</taxon>
        <taxon>Spermatophyta</taxon>
        <taxon>Magnoliopsida</taxon>
        <taxon>eudicotyledons</taxon>
        <taxon>Gunneridae</taxon>
        <taxon>Pentapetalae</taxon>
        <taxon>rosids</taxon>
        <taxon>fabids</taxon>
        <taxon>Fabales</taxon>
        <taxon>Fabaceae</taxon>
        <taxon>Papilionoideae</taxon>
        <taxon>50 kb inversion clade</taxon>
        <taxon>NPAAA clade</taxon>
        <taxon>indigoferoid/millettioid clade</taxon>
        <taxon>Phaseoleae</taxon>
        <taxon>Flemingia</taxon>
    </lineage>
</organism>
<dbReference type="EMBL" id="JBGMDY010000007">
    <property type="protein sequence ID" value="KAL2326861.1"/>
    <property type="molecule type" value="Genomic_DNA"/>
</dbReference>
<evidence type="ECO:0000256" key="1">
    <source>
        <dbReference type="SAM" id="Phobius"/>
    </source>
</evidence>
<keyword evidence="1" id="KW-1133">Transmembrane helix</keyword>
<keyword evidence="1" id="KW-0812">Transmembrane</keyword>
<proteinExistence type="predicted"/>
<name>A0ABD1LTL0_9FABA</name>
<sequence length="69" mass="7565">MRGLKSRVTLVRKVPSFIVFYSITSCSSSALSAFFSAAMGLIADTESLLCPSLFHSPSLSPIRRHCWKA</sequence>
<keyword evidence="1" id="KW-0472">Membrane</keyword>
<gene>
    <name evidence="2" type="ORF">Fmac_020288</name>
</gene>
<dbReference type="PROSITE" id="PS51257">
    <property type="entry name" value="PROKAR_LIPOPROTEIN"/>
    <property type="match status" value="1"/>
</dbReference>